<feature type="domain" description="N-acetyltransferase" evidence="3">
    <location>
        <begin position="6"/>
        <end position="160"/>
    </location>
</feature>
<keyword evidence="2" id="KW-0012">Acyltransferase</keyword>
<comment type="caution">
    <text evidence="4">The sequence shown here is derived from an EMBL/GenBank/DDBJ whole genome shotgun (WGS) entry which is preliminary data.</text>
</comment>
<evidence type="ECO:0000259" key="3">
    <source>
        <dbReference type="PROSITE" id="PS51186"/>
    </source>
</evidence>
<dbReference type="SUPFAM" id="SSF55729">
    <property type="entry name" value="Acyl-CoA N-acyltransferases (Nat)"/>
    <property type="match status" value="1"/>
</dbReference>
<dbReference type="Pfam" id="PF00583">
    <property type="entry name" value="Acetyltransf_1"/>
    <property type="match status" value="1"/>
</dbReference>
<dbReference type="GO" id="GO:0016747">
    <property type="term" value="F:acyltransferase activity, transferring groups other than amino-acyl groups"/>
    <property type="evidence" value="ECO:0007669"/>
    <property type="project" value="InterPro"/>
</dbReference>
<keyword evidence="5" id="KW-1185">Reference proteome</keyword>
<dbReference type="CDD" id="cd04301">
    <property type="entry name" value="NAT_SF"/>
    <property type="match status" value="1"/>
</dbReference>
<evidence type="ECO:0000313" key="5">
    <source>
        <dbReference type="Proteomes" id="UP000193484"/>
    </source>
</evidence>
<evidence type="ECO:0000313" key="4">
    <source>
        <dbReference type="EMBL" id="ORV01129.1"/>
    </source>
</evidence>
<dbReference type="PANTHER" id="PTHR43072">
    <property type="entry name" value="N-ACETYLTRANSFERASE"/>
    <property type="match status" value="1"/>
</dbReference>
<dbReference type="PROSITE" id="PS51186">
    <property type="entry name" value="GNAT"/>
    <property type="match status" value="1"/>
</dbReference>
<dbReference type="STRING" id="1793.AWC04_14160"/>
<dbReference type="EMBL" id="LQOJ01000047">
    <property type="protein sequence ID" value="ORV01129.1"/>
    <property type="molecule type" value="Genomic_DNA"/>
</dbReference>
<dbReference type="InterPro" id="IPR000182">
    <property type="entry name" value="GNAT_dom"/>
</dbReference>
<dbReference type="Proteomes" id="UP000193484">
    <property type="component" value="Unassembled WGS sequence"/>
</dbReference>
<protein>
    <submittedName>
        <fullName evidence="4">Phosphinothricin acetyltransferase</fullName>
    </submittedName>
</protein>
<name>A0A1X1R8E3_MYCFA</name>
<evidence type="ECO:0000256" key="1">
    <source>
        <dbReference type="ARBA" id="ARBA00022679"/>
    </source>
</evidence>
<reference evidence="4 5" key="1">
    <citation type="submission" date="2016-01" db="EMBL/GenBank/DDBJ databases">
        <title>The new phylogeny of the genus Mycobacterium.</title>
        <authorList>
            <person name="Tarcisio F."/>
            <person name="Conor M."/>
            <person name="Antonella G."/>
            <person name="Elisabetta G."/>
            <person name="Giulia F.S."/>
            <person name="Sara T."/>
            <person name="Anna F."/>
            <person name="Clotilde B."/>
            <person name="Roberto B."/>
            <person name="Veronica D.S."/>
            <person name="Fabio R."/>
            <person name="Monica P."/>
            <person name="Olivier J."/>
            <person name="Enrico T."/>
            <person name="Nicola S."/>
        </authorList>
    </citation>
    <scope>NUCLEOTIDE SEQUENCE [LARGE SCALE GENOMIC DNA]</scope>
    <source>
        <strain evidence="4 5">DSM 44179</strain>
    </source>
</reference>
<organism evidence="4 5">
    <name type="scientific">Mycolicibacterium fallax</name>
    <name type="common">Mycobacterium fallax</name>
    <dbReference type="NCBI Taxonomy" id="1793"/>
    <lineage>
        <taxon>Bacteria</taxon>
        <taxon>Bacillati</taxon>
        <taxon>Actinomycetota</taxon>
        <taxon>Actinomycetes</taxon>
        <taxon>Mycobacteriales</taxon>
        <taxon>Mycobacteriaceae</taxon>
        <taxon>Mycolicibacterium</taxon>
    </lineage>
</organism>
<gene>
    <name evidence="4" type="ORF">AWC04_14160</name>
</gene>
<keyword evidence="1 4" id="KW-0808">Transferase</keyword>
<dbReference type="PANTHER" id="PTHR43072:SF23">
    <property type="entry name" value="UPF0039 PROTEIN C11D3.02C"/>
    <property type="match status" value="1"/>
</dbReference>
<evidence type="ECO:0000256" key="2">
    <source>
        <dbReference type="ARBA" id="ARBA00023315"/>
    </source>
</evidence>
<accession>A0A1X1R8E3</accession>
<dbReference type="OrthoDB" id="3173333at2"/>
<dbReference type="Gene3D" id="3.40.630.30">
    <property type="match status" value="1"/>
</dbReference>
<proteinExistence type="predicted"/>
<dbReference type="InterPro" id="IPR016181">
    <property type="entry name" value="Acyl_CoA_acyltransferase"/>
</dbReference>
<dbReference type="AlphaFoldDB" id="A0A1X1R8E3"/>
<sequence length="168" mass="18197">MSAGPPRIVAMTAEHAQDVLAIYQQGIDDGHATFATTAGDWASFDTEHLPAHRHVALDQGGHVAGWVAAAPISSRCVYAGVIEHSVYISAAARRQHLGTHLLDTLITSTETAGIWTLQCGIFPENTASLALHHNAGFRIVGTQQRLGQHHGRWRDVLLLERRSTRTGL</sequence>